<name>A0AAW1FTE8_ZOAVI</name>
<dbReference type="PROSITE" id="PS50041">
    <property type="entry name" value="C_TYPE_LECTIN_2"/>
    <property type="match status" value="1"/>
</dbReference>
<comment type="caution">
    <text evidence="3">The sequence shown here is derived from an EMBL/GenBank/DDBJ whole genome shotgun (WGS) entry which is preliminary data.</text>
</comment>
<evidence type="ECO:0000313" key="3">
    <source>
        <dbReference type="EMBL" id="KAK9538102.1"/>
    </source>
</evidence>
<evidence type="ECO:0000313" key="4">
    <source>
        <dbReference type="Proteomes" id="UP001488805"/>
    </source>
</evidence>
<keyword evidence="1" id="KW-1015">Disulfide bond</keyword>
<dbReference type="Pfam" id="PF00059">
    <property type="entry name" value="Lectin_C"/>
    <property type="match status" value="1"/>
</dbReference>
<dbReference type="AlphaFoldDB" id="A0AAW1FTE8"/>
<dbReference type="InterPro" id="IPR016186">
    <property type="entry name" value="C-type_lectin-like/link_sf"/>
</dbReference>
<dbReference type="SUPFAM" id="SSF56436">
    <property type="entry name" value="C-type lectin-like"/>
    <property type="match status" value="1"/>
</dbReference>
<dbReference type="Gene3D" id="3.10.100.10">
    <property type="entry name" value="Mannose-Binding Protein A, subunit A"/>
    <property type="match status" value="1"/>
</dbReference>
<dbReference type="PANTHER" id="PTHR22803">
    <property type="entry name" value="MANNOSE, PHOSPHOLIPASE, LECTIN RECEPTOR RELATED"/>
    <property type="match status" value="1"/>
</dbReference>
<feature type="domain" description="C-type lectin" evidence="2">
    <location>
        <begin position="37"/>
        <end position="113"/>
    </location>
</feature>
<gene>
    <name evidence="3" type="ORF">VZT92_005658</name>
</gene>
<organism evidence="3 4">
    <name type="scientific">Zoarces viviparus</name>
    <name type="common">Viviparous eelpout</name>
    <name type="synonym">Blennius viviparus</name>
    <dbReference type="NCBI Taxonomy" id="48416"/>
    <lineage>
        <taxon>Eukaryota</taxon>
        <taxon>Metazoa</taxon>
        <taxon>Chordata</taxon>
        <taxon>Craniata</taxon>
        <taxon>Vertebrata</taxon>
        <taxon>Euteleostomi</taxon>
        <taxon>Actinopterygii</taxon>
        <taxon>Neopterygii</taxon>
        <taxon>Teleostei</taxon>
        <taxon>Neoteleostei</taxon>
        <taxon>Acanthomorphata</taxon>
        <taxon>Eupercaria</taxon>
        <taxon>Perciformes</taxon>
        <taxon>Cottioidei</taxon>
        <taxon>Zoarcales</taxon>
        <taxon>Zoarcidae</taxon>
        <taxon>Zoarcinae</taxon>
        <taxon>Zoarces</taxon>
    </lineage>
</organism>
<dbReference type="InterPro" id="IPR001304">
    <property type="entry name" value="C-type_lectin-like"/>
</dbReference>
<dbReference type="InterPro" id="IPR018378">
    <property type="entry name" value="C-type_lectin_CS"/>
</dbReference>
<dbReference type="InterPro" id="IPR016187">
    <property type="entry name" value="CTDL_fold"/>
</dbReference>
<sequence length="116" mass="13531">MEDVQLFLLSSLYTFWYLGGEQKGLQRQRSRSGDHRLASKTDHTWIGLSDRDEEGTWRWVDGTPLTEAYWHAPPDNGGDDPPLGEEDCVEMINDRGRKWNDLRCHISLQWICEKLP</sequence>
<evidence type="ECO:0000256" key="1">
    <source>
        <dbReference type="ARBA" id="ARBA00023157"/>
    </source>
</evidence>
<evidence type="ECO:0000259" key="2">
    <source>
        <dbReference type="PROSITE" id="PS50041"/>
    </source>
</evidence>
<protein>
    <recommendedName>
        <fullName evidence="2">C-type lectin domain-containing protein</fullName>
    </recommendedName>
</protein>
<reference evidence="3 4" key="1">
    <citation type="journal article" date="2024" name="Genome Biol. Evol.">
        <title>Chromosome-level genome assembly of the viviparous eelpout Zoarces viviparus.</title>
        <authorList>
            <person name="Fuhrmann N."/>
            <person name="Brasseur M.V."/>
            <person name="Bakowski C.E."/>
            <person name="Podsiadlowski L."/>
            <person name="Prost S."/>
            <person name="Krehenwinkel H."/>
            <person name="Mayer C."/>
        </authorList>
    </citation>
    <scope>NUCLEOTIDE SEQUENCE [LARGE SCALE GENOMIC DNA]</scope>
    <source>
        <strain evidence="3">NO-MEL_2022_Ind0_liver</strain>
    </source>
</reference>
<dbReference type="Proteomes" id="UP001488805">
    <property type="component" value="Unassembled WGS sequence"/>
</dbReference>
<dbReference type="PROSITE" id="PS00615">
    <property type="entry name" value="C_TYPE_LECTIN_1"/>
    <property type="match status" value="1"/>
</dbReference>
<dbReference type="InterPro" id="IPR050111">
    <property type="entry name" value="C-type_lectin/snaclec_domain"/>
</dbReference>
<dbReference type="EMBL" id="JBCEZU010000034">
    <property type="protein sequence ID" value="KAK9538102.1"/>
    <property type="molecule type" value="Genomic_DNA"/>
</dbReference>
<proteinExistence type="predicted"/>
<accession>A0AAW1FTE8</accession>
<keyword evidence="4" id="KW-1185">Reference proteome</keyword>